<dbReference type="EMBL" id="UINC01226004">
    <property type="protein sequence ID" value="SVE56299.1"/>
    <property type="molecule type" value="Genomic_DNA"/>
</dbReference>
<feature type="non-terminal residue" evidence="1">
    <location>
        <position position="1"/>
    </location>
</feature>
<reference evidence="1" key="1">
    <citation type="submission" date="2018-05" db="EMBL/GenBank/DDBJ databases">
        <authorList>
            <person name="Lanie J.A."/>
            <person name="Ng W.-L."/>
            <person name="Kazmierczak K.M."/>
            <person name="Andrzejewski T.M."/>
            <person name="Davidsen T.M."/>
            <person name="Wayne K.J."/>
            <person name="Tettelin H."/>
            <person name="Glass J.I."/>
            <person name="Rusch D."/>
            <person name="Podicherti R."/>
            <person name="Tsui H.-C.T."/>
            <person name="Winkler M.E."/>
        </authorList>
    </citation>
    <scope>NUCLEOTIDE SEQUENCE</scope>
</reference>
<evidence type="ECO:0000313" key="1">
    <source>
        <dbReference type="EMBL" id="SVE56299.1"/>
    </source>
</evidence>
<dbReference type="AlphaFoldDB" id="A0A383EI34"/>
<organism evidence="1">
    <name type="scientific">marine metagenome</name>
    <dbReference type="NCBI Taxonomy" id="408172"/>
    <lineage>
        <taxon>unclassified sequences</taxon>
        <taxon>metagenomes</taxon>
        <taxon>ecological metagenomes</taxon>
    </lineage>
</organism>
<protein>
    <submittedName>
        <fullName evidence="1">Uncharacterized protein</fullName>
    </submittedName>
</protein>
<name>A0A383EI34_9ZZZZ</name>
<sequence length="58" mass="6755">VCDSLSPVGVQTMTYLINENKSVTKMKLEGRDPQTSHFGFWNQPMNHKKYHDFSLVLR</sequence>
<proteinExistence type="predicted"/>
<gene>
    <name evidence="1" type="ORF">METZ01_LOCUS509153</name>
</gene>
<accession>A0A383EI34</accession>